<dbReference type="AlphaFoldDB" id="A0A0E1XB37"/>
<organism evidence="1">
    <name type="scientific">Staphylococcus aureus subsp. aureus MN8</name>
    <dbReference type="NCBI Taxonomy" id="548470"/>
    <lineage>
        <taxon>Bacteria</taxon>
        <taxon>Bacillati</taxon>
        <taxon>Bacillota</taxon>
        <taxon>Bacilli</taxon>
        <taxon>Bacillales</taxon>
        <taxon>Staphylococcaceae</taxon>
        <taxon>Staphylococcus</taxon>
    </lineage>
</organism>
<gene>
    <name evidence="1" type="ORF">HMPREF0769_10010</name>
</gene>
<comment type="caution">
    <text evidence="1">The sequence shown here is derived from an EMBL/GenBank/DDBJ whole genome shotgun (WGS) entry which is preliminary data.</text>
</comment>
<dbReference type="HOGENOM" id="CLU_3189212_0_0_9"/>
<dbReference type="EMBL" id="ACJA02000001">
    <property type="protein sequence ID" value="EFH96008.1"/>
    <property type="molecule type" value="Genomic_DNA"/>
</dbReference>
<sequence length="46" mass="5509">MPKQRLLRTSPNKKDIQPCVIQKPNVLSISMPYHFYSQKYDPFKDK</sequence>
<dbReference type="Proteomes" id="UP000003455">
    <property type="component" value="Chromosome"/>
</dbReference>
<evidence type="ECO:0000313" key="1">
    <source>
        <dbReference type="EMBL" id="EFH96008.1"/>
    </source>
</evidence>
<name>A0A0E1XB37_STAAU</name>
<protein>
    <submittedName>
        <fullName evidence="1">Uncharacterized protein</fullName>
    </submittedName>
</protein>
<proteinExistence type="predicted"/>
<accession>A0A0E1XB37</accession>
<reference evidence="1" key="1">
    <citation type="submission" date="2010-05" db="EMBL/GenBank/DDBJ databases">
        <authorList>
            <person name="Muzny D."/>
            <person name="Qin X."/>
            <person name="Buhay C."/>
            <person name="Dugan-Rocha S."/>
            <person name="Ding Y."/>
            <person name="Chen G."/>
            <person name="Hawes A."/>
            <person name="Holder M."/>
            <person name="Jhangiani S."/>
            <person name="Johnson A."/>
            <person name="Khan Z."/>
            <person name="Li Z."/>
            <person name="Liu W."/>
            <person name="Liu X."/>
            <person name="Perez L."/>
            <person name="Shen H."/>
            <person name="Wang Q."/>
            <person name="Watt J."/>
            <person name="Xi L."/>
            <person name="Xin Y."/>
            <person name="Zhou J."/>
            <person name="Deng J."/>
            <person name="Jiang H."/>
            <person name="Liu Y."/>
            <person name="Qu J."/>
            <person name="Song X.-Z."/>
            <person name="Zhang L."/>
            <person name="Villasana D."/>
            <person name="Johnson A."/>
            <person name="Liu J."/>
            <person name="Liyanage D."/>
            <person name="Lorensuhewa L."/>
            <person name="Robinson T."/>
            <person name="Song A."/>
            <person name="Song B.-B."/>
            <person name="Dinh H."/>
            <person name="Thornton R."/>
            <person name="Coyle M."/>
            <person name="Francisco L."/>
            <person name="Jackson L."/>
            <person name="Javaid M."/>
            <person name="Korchina V."/>
            <person name="Kovar C."/>
            <person name="Mata R."/>
            <person name="Mathew T."/>
            <person name="Ngo R."/>
            <person name="Nguyen L."/>
            <person name="Nguyen N."/>
            <person name="Okwuonu G."/>
            <person name="Ongeri F."/>
            <person name="Pham C."/>
            <person name="Simmons D."/>
            <person name="Wilczek-Boney K."/>
            <person name="Hale W."/>
            <person name="Jakkamsetti A."/>
            <person name="Pham P."/>
            <person name="Ruth R."/>
            <person name="San Lucas F."/>
            <person name="Warren J."/>
            <person name="Zhang J."/>
            <person name="Zhao Z."/>
            <person name="Zhou C."/>
            <person name="Zhu D."/>
            <person name="Lee S."/>
            <person name="Bess C."/>
            <person name="Blankenburg K."/>
            <person name="Forbes L."/>
            <person name="Fu Q."/>
            <person name="Gubbala S."/>
            <person name="Hirani K."/>
            <person name="Jayaseelan J.C."/>
            <person name="Lara F."/>
            <person name="Munidasa M."/>
            <person name="Palculict T."/>
            <person name="Patil S."/>
            <person name="Pu L.-L."/>
            <person name="Saada N."/>
            <person name="Tang L."/>
            <person name="Weissenberger G."/>
            <person name="Zhu Y."/>
            <person name="Hemphill L."/>
            <person name="Shang Y."/>
            <person name="Youmans B."/>
            <person name="Ayvaz T."/>
            <person name="Ross M."/>
            <person name="Santibanez J."/>
            <person name="Aqrawi P."/>
            <person name="Gross S."/>
            <person name="Joshi V."/>
            <person name="Fowler G."/>
            <person name="Nazareth L."/>
            <person name="Reid J."/>
            <person name="Worley K."/>
            <person name="Petrosino J."/>
            <person name="Highlander S."/>
            <person name="Gibbs R."/>
        </authorList>
    </citation>
    <scope>NUCLEOTIDE SEQUENCE [LARGE SCALE GENOMIC DNA]</scope>
    <source>
        <strain evidence="1">MN8</strain>
    </source>
</reference>